<keyword evidence="3" id="KW-1185">Reference proteome</keyword>
<sequence>MKKIIALLMICSSSLAQDKFSYDSNTITDFIVIDTPGASSDIYKKAVNWIKENYVNPDDVILMQMENEKIRFQGFKKQFHCMSSVCSDATYIIEISFKDGKYKFDPISLKLSAGAGSFDVPLTDLKPYHDKKGELKKGSKEALDSIVNLFNSLQLSFDGYLTGKTKKEDW</sequence>
<organism evidence="2 3">
    <name type="scientific">Flavobacterium sedimenticola</name>
    <dbReference type="NCBI Taxonomy" id="3043286"/>
    <lineage>
        <taxon>Bacteria</taxon>
        <taxon>Pseudomonadati</taxon>
        <taxon>Bacteroidota</taxon>
        <taxon>Flavobacteriia</taxon>
        <taxon>Flavobacteriales</taxon>
        <taxon>Flavobacteriaceae</taxon>
        <taxon>Flavobacterium</taxon>
    </lineage>
</organism>
<feature type="chain" id="PRO_5046587392" description="DUF4468 domain-containing protein" evidence="1">
    <location>
        <begin position="17"/>
        <end position="170"/>
    </location>
</feature>
<feature type="signal peptide" evidence="1">
    <location>
        <begin position="1"/>
        <end position="16"/>
    </location>
</feature>
<gene>
    <name evidence="2" type="ORF">QHT84_02930</name>
</gene>
<evidence type="ECO:0008006" key="4">
    <source>
        <dbReference type="Google" id="ProtNLM"/>
    </source>
</evidence>
<evidence type="ECO:0000313" key="3">
    <source>
        <dbReference type="Proteomes" id="UP001230035"/>
    </source>
</evidence>
<protein>
    <recommendedName>
        <fullName evidence="4">DUF4468 domain-containing protein</fullName>
    </recommendedName>
</protein>
<reference evidence="2 3" key="1">
    <citation type="submission" date="2023-05" db="EMBL/GenBank/DDBJ databases">
        <title>Flavobacterium sedimenti sp. nov., isolated from the sediment.</title>
        <authorList>
            <person name="Wu N."/>
        </authorList>
    </citation>
    <scope>NUCLEOTIDE SEQUENCE [LARGE SCALE GENOMIC DNA]</scope>
    <source>
        <strain evidence="2 3">YZ-48</strain>
    </source>
</reference>
<dbReference type="RefSeq" id="WP_283238042.1">
    <property type="nucleotide sequence ID" value="NZ_JASGBP010000001.1"/>
</dbReference>
<dbReference type="EMBL" id="JASGBP010000001">
    <property type="protein sequence ID" value="MDI9256363.1"/>
    <property type="molecule type" value="Genomic_DNA"/>
</dbReference>
<proteinExistence type="predicted"/>
<name>A0ABT6XMP9_9FLAO</name>
<evidence type="ECO:0000256" key="1">
    <source>
        <dbReference type="SAM" id="SignalP"/>
    </source>
</evidence>
<dbReference type="Proteomes" id="UP001230035">
    <property type="component" value="Unassembled WGS sequence"/>
</dbReference>
<comment type="caution">
    <text evidence="2">The sequence shown here is derived from an EMBL/GenBank/DDBJ whole genome shotgun (WGS) entry which is preliminary data.</text>
</comment>
<keyword evidence="1" id="KW-0732">Signal</keyword>
<accession>A0ABT6XMP9</accession>
<evidence type="ECO:0000313" key="2">
    <source>
        <dbReference type="EMBL" id="MDI9256363.1"/>
    </source>
</evidence>